<dbReference type="GO" id="GO:0005886">
    <property type="term" value="C:plasma membrane"/>
    <property type="evidence" value="ECO:0007669"/>
    <property type="project" value="UniProtKB-SubCell"/>
</dbReference>
<dbReference type="GO" id="GO:0071555">
    <property type="term" value="P:cell wall organization"/>
    <property type="evidence" value="ECO:0007669"/>
    <property type="project" value="UniProtKB-KW"/>
</dbReference>
<comment type="function">
    <text evidence="7">Functions as a peptidoglycan terminase that cleaves nascent peptidoglycan strands endolytically to terminate their elongation.</text>
</comment>
<dbReference type="AlphaFoldDB" id="A0A174ZR72"/>
<dbReference type="PANTHER" id="PTHR30518">
    <property type="entry name" value="ENDOLYTIC MUREIN TRANSGLYCOSYLASE"/>
    <property type="match status" value="1"/>
</dbReference>
<dbReference type="OrthoDB" id="9814591at2"/>
<keyword evidence="6 7" id="KW-0961">Cell wall biogenesis/degradation</keyword>
<gene>
    <name evidence="9" type="primary">yceG</name>
    <name evidence="7" type="synonym">mltG</name>
    <name evidence="9" type="ORF">ERS852540_01731</name>
</gene>
<evidence type="ECO:0000313" key="10">
    <source>
        <dbReference type="Proteomes" id="UP000095662"/>
    </source>
</evidence>
<keyword evidence="3 7" id="KW-1133">Transmembrane helix</keyword>
<dbReference type="STRING" id="39492.ERS852540_01731"/>
<reference evidence="9 10" key="1">
    <citation type="submission" date="2015-09" db="EMBL/GenBank/DDBJ databases">
        <authorList>
            <consortium name="Pathogen Informatics"/>
        </authorList>
    </citation>
    <scope>NUCLEOTIDE SEQUENCE [LARGE SCALE GENOMIC DNA]</scope>
    <source>
        <strain evidence="9 10">2789STDY5834928</strain>
    </source>
</reference>
<evidence type="ECO:0000256" key="4">
    <source>
        <dbReference type="ARBA" id="ARBA00023136"/>
    </source>
</evidence>
<feature type="compositionally biased region" description="Acidic residues" evidence="8">
    <location>
        <begin position="62"/>
        <end position="71"/>
    </location>
</feature>
<evidence type="ECO:0000256" key="5">
    <source>
        <dbReference type="ARBA" id="ARBA00023239"/>
    </source>
</evidence>
<evidence type="ECO:0000256" key="8">
    <source>
        <dbReference type="SAM" id="MobiDB-lite"/>
    </source>
</evidence>
<feature type="transmembrane region" description="Helical" evidence="7">
    <location>
        <begin position="100"/>
        <end position="122"/>
    </location>
</feature>
<organism evidence="9 10">
    <name type="scientific">[Eubacterium] siraeum</name>
    <dbReference type="NCBI Taxonomy" id="39492"/>
    <lineage>
        <taxon>Bacteria</taxon>
        <taxon>Bacillati</taxon>
        <taxon>Bacillota</taxon>
        <taxon>Clostridia</taxon>
        <taxon>Eubacteriales</taxon>
        <taxon>Oscillospiraceae</taxon>
        <taxon>Oscillospiraceae incertae sedis</taxon>
    </lineage>
</organism>
<name>A0A174ZR72_9FIRM</name>
<evidence type="ECO:0000256" key="3">
    <source>
        <dbReference type="ARBA" id="ARBA00022989"/>
    </source>
</evidence>
<dbReference type="GO" id="GO:0009252">
    <property type="term" value="P:peptidoglycan biosynthetic process"/>
    <property type="evidence" value="ECO:0007669"/>
    <property type="project" value="UniProtKB-UniRule"/>
</dbReference>
<dbReference type="Proteomes" id="UP000095662">
    <property type="component" value="Unassembled WGS sequence"/>
</dbReference>
<evidence type="ECO:0000256" key="1">
    <source>
        <dbReference type="ARBA" id="ARBA00022475"/>
    </source>
</evidence>
<dbReference type="GO" id="GO:0008932">
    <property type="term" value="F:lytic endotransglycosylase activity"/>
    <property type="evidence" value="ECO:0007669"/>
    <property type="project" value="UniProtKB-UniRule"/>
</dbReference>
<keyword evidence="5 7" id="KW-0456">Lyase</keyword>
<evidence type="ECO:0000313" key="9">
    <source>
        <dbReference type="EMBL" id="CUQ88512.1"/>
    </source>
</evidence>
<feature type="site" description="Important for catalytic activity" evidence="7">
    <location>
        <position position="337"/>
    </location>
</feature>
<accession>A0A174ZR72</accession>
<dbReference type="EC" id="4.2.2.29" evidence="7"/>
<feature type="region of interest" description="Disordered" evidence="8">
    <location>
        <begin position="1"/>
        <end position="71"/>
    </location>
</feature>
<feature type="compositionally biased region" description="Basic and acidic residues" evidence="8">
    <location>
        <begin position="8"/>
        <end position="23"/>
    </location>
</feature>
<dbReference type="HAMAP" id="MF_02065">
    <property type="entry name" value="MltG"/>
    <property type="match status" value="1"/>
</dbReference>
<keyword evidence="1 7" id="KW-1003">Cell membrane</keyword>
<dbReference type="EMBL" id="CZBY01000014">
    <property type="protein sequence ID" value="CUQ88512.1"/>
    <property type="molecule type" value="Genomic_DNA"/>
</dbReference>
<dbReference type="Gene3D" id="3.30.1490.480">
    <property type="entry name" value="Endolytic murein transglycosylase"/>
    <property type="match status" value="1"/>
</dbReference>
<sequence length="462" mass="52591">MENNPMDLTHKDENTESTEERTIMMDSIKALHTGEVRNEDSSYDSGYESVHGGEESHSGDGEPAEDEVTEEEYQEYLAAKKERNKKIKAKNRHRRTFSHILTGVLLSVFIISISAFLATYIVKSALDFTGIGKTYCQAEIHINEDSTTDEIAQDLANLGIINMPDVFKLYTKMFGKGDKFIKGTFTVDTTMSYSALISELQTVSTVNQTVSIQITEGMTIDEIAQMMEDNRVCRAEDFMEQCKTLGDTYKFQKRLENKKLKYYQMEGYIFPDTYEFYILPALEDNKELDTSEYAADALDIIYQNFNNKLTARYYNRMSELGLTLDETITLASIAQREADNTTNMGNVASVFFNRMADAEAFPHLESDVTVHYVDEHIKPHLTSSQYDQKMFDAYNTYKCDGIPIGPICNPGLDAIKAVLYAPETSYYYFCADPETTEMYFAETISEHEENLRKCGLDHAIAE</sequence>
<dbReference type="Pfam" id="PF02618">
    <property type="entry name" value="YceG"/>
    <property type="match status" value="1"/>
</dbReference>
<comment type="similarity">
    <text evidence="7">Belongs to the transglycosylase MltG family.</text>
</comment>
<protein>
    <recommendedName>
        <fullName evidence="7">Endolytic murein transglycosylase</fullName>
        <ecNumber evidence="7">4.2.2.29</ecNumber>
    </recommendedName>
    <alternativeName>
        <fullName evidence="7">Peptidoglycan lytic transglycosylase</fullName>
    </alternativeName>
    <alternativeName>
        <fullName evidence="7">Peptidoglycan polymerization terminase</fullName>
    </alternativeName>
</protein>
<keyword evidence="4 7" id="KW-0472">Membrane</keyword>
<dbReference type="NCBIfam" id="TIGR00247">
    <property type="entry name" value="endolytic transglycosylase MltG"/>
    <property type="match status" value="1"/>
</dbReference>
<keyword evidence="2 7" id="KW-0812">Transmembrane</keyword>
<comment type="subcellular location">
    <subcellularLocation>
        <location evidence="7">Cell membrane</location>
        <topology evidence="7">Single-pass membrane protein</topology>
    </subcellularLocation>
</comment>
<proteinExistence type="inferred from homology"/>
<comment type="catalytic activity">
    <reaction evidence="7">
        <text>a peptidoglycan chain = a peptidoglycan chain with N-acetyl-1,6-anhydromuramyl-[peptide] at the reducing end + a peptidoglycan chain with N-acetylglucosamine at the non-reducing end.</text>
        <dbReference type="EC" id="4.2.2.29"/>
    </reaction>
</comment>
<evidence type="ECO:0000256" key="2">
    <source>
        <dbReference type="ARBA" id="ARBA00022692"/>
    </source>
</evidence>
<evidence type="ECO:0000256" key="7">
    <source>
        <dbReference type="HAMAP-Rule" id="MF_02065"/>
    </source>
</evidence>
<dbReference type="PANTHER" id="PTHR30518:SF2">
    <property type="entry name" value="ENDOLYTIC MUREIN TRANSGLYCOSYLASE"/>
    <property type="match status" value="1"/>
</dbReference>
<dbReference type="InterPro" id="IPR003770">
    <property type="entry name" value="MLTG-like"/>
</dbReference>
<evidence type="ECO:0000256" key="6">
    <source>
        <dbReference type="ARBA" id="ARBA00023316"/>
    </source>
</evidence>
<feature type="compositionally biased region" description="Basic and acidic residues" evidence="8">
    <location>
        <begin position="51"/>
        <end position="60"/>
    </location>
</feature>